<dbReference type="EMBL" id="LGCN01000074">
    <property type="protein sequence ID" value="KOT42731.1"/>
    <property type="molecule type" value="Genomic_DNA"/>
</dbReference>
<name>A0A0M8QM75_9ACTN</name>
<organism evidence="1 2">
    <name type="scientific">Streptomyces caelestis</name>
    <dbReference type="NCBI Taxonomy" id="36816"/>
    <lineage>
        <taxon>Bacteria</taxon>
        <taxon>Bacillati</taxon>
        <taxon>Actinomycetota</taxon>
        <taxon>Actinomycetes</taxon>
        <taxon>Kitasatosporales</taxon>
        <taxon>Streptomycetaceae</taxon>
        <taxon>Streptomyces</taxon>
    </lineage>
</organism>
<evidence type="ECO:0000313" key="1">
    <source>
        <dbReference type="EMBL" id="KOT42731.1"/>
    </source>
</evidence>
<dbReference type="OrthoDB" id="4308266at2"/>
<accession>A0A0M8QM75</accession>
<dbReference type="RefSeq" id="WP_030827537.1">
    <property type="nucleotide sequence ID" value="NZ_LGCN01000074.1"/>
</dbReference>
<gene>
    <name evidence="1" type="ORF">ADK41_08200</name>
</gene>
<evidence type="ECO:0000313" key="2">
    <source>
        <dbReference type="Proteomes" id="UP000037773"/>
    </source>
</evidence>
<dbReference type="AlphaFoldDB" id="A0A0M8QM75"/>
<comment type="caution">
    <text evidence="1">The sequence shown here is derived from an EMBL/GenBank/DDBJ whole genome shotgun (WGS) entry which is preliminary data.</text>
</comment>
<sequence length="585" mass="65276">MPAEILENPLRLFCTFTSGTTSTLIVDDSVNPVLVRELLTGLVYLMHPHGQGDSHRTAEKYKGTIDWFVGELEMRGHRGGAAGLTRAGLAALWWEAGNRRESESRRMLAALDAETSVLAPDVRELVRGRLYNRHPNSEPLPPYDEVAWAGLTRAARTIAKESWAAYRAARATAEAGQDPYMHGWTRENIFWLMVHHGPATPRSLGERVGLSYNQMRYRIGDGNQRFFVEAREALFPSARVVIAYQVLFGVYSGIVPDGIADLGIDGLDWAGDAAVLVRYIKGRTSEESITLPSKAVRVLERWLDYADLARSHCPPQLRNRLWLWLAYTSRRSGDEGLGPWRYGRPYKSTIVDWSHDAGVVDANGAPVVVHRHRIRTTFESHRDRSSWIGSRRSTIDPNHTPAVEGDHYLSAMTEAQKSALEDIVEQAQGDLLRRGQPPMVLSDEQVADLARQFPQLVSELELDDRAIAELVGGQRDVFVASCIDPTAGVHGPKGKPCPARPWVCLLCPLALFTPRHAANLLRMKAFFARQWQQMPAAQFMAVFGHYAQRIEEVLVKYDPTQLATAAAHVTDTDAEIPLLPEESTL</sequence>
<dbReference type="Proteomes" id="UP000037773">
    <property type="component" value="Unassembled WGS sequence"/>
</dbReference>
<protein>
    <recommendedName>
        <fullName evidence="3">Integrase</fullName>
    </recommendedName>
</protein>
<dbReference type="PATRIC" id="fig|36816.3.peg.1768"/>
<reference evidence="1 2" key="1">
    <citation type="submission" date="2015-07" db="EMBL/GenBank/DDBJ databases">
        <authorList>
            <person name="Noorani M."/>
        </authorList>
    </citation>
    <scope>NUCLEOTIDE SEQUENCE [LARGE SCALE GENOMIC DNA]</scope>
    <source>
        <strain evidence="1 2">NRRL B-24567</strain>
    </source>
</reference>
<evidence type="ECO:0008006" key="3">
    <source>
        <dbReference type="Google" id="ProtNLM"/>
    </source>
</evidence>
<keyword evidence="2" id="KW-1185">Reference proteome</keyword>
<proteinExistence type="predicted"/>